<organism evidence="7">
    <name type="scientific">Wolinella succinogenes (strain ATCC 29543 / DSM 1740 / CCUG 13145 / JCM 31913 / LMG 7466 / NCTC 11488 / FDC 602W)</name>
    <name type="common">Vibrio succinogenes</name>
    <dbReference type="NCBI Taxonomy" id="273121"/>
    <lineage>
        <taxon>Bacteria</taxon>
        <taxon>Pseudomonadati</taxon>
        <taxon>Campylobacterota</taxon>
        <taxon>Epsilonproteobacteria</taxon>
        <taxon>Campylobacterales</taxon>
        <taxon>Helicobacteraceae</taxon>
        <taxon>Wolinella</taxon>
    </lineage>
</organism>
<comment type="function">
    <text evidence="4">This protein is a Fe-Mo-cofactor biosynthetic component.</text>
</comment>
<dbReference type="EMBL" id="BX571660">
    <property type="protein sequence ID" value="CAE10462.1"/>
    <property type="molecule type" value="Genomic_DNA"/>
</dbReference>
<dbReference type="PROSITE" id="PS00815">
    <property type="entry name" value="AIPM_HOMOCIT_SYNTH_1"/>
    <property type="match status" value="1"/>
</dbReference>
<dbReference type="Pfam" id="PF22617">
    <property type="entry name" value="HCS_D2"/>
    <property type="match status" value="1"/>
</dbReference>
<dbReference type="Gene3D" id="1.10.238.260">
    <property type="match status" value="1"/>
</dbReference>
<dbReference type="GO" id="GO:0019752">
    <property type="term" value="P:carboxylic acid metabolic process"/>
    <property type="evidence" value="ECO:0007669"/>
    <property type="project" value="UniProtKB-UniRule"/>
</dbReference>
<protein>
    <recommendedName>
        <fullName evidence="4">Homocitrate synthase</fullName>
        <ecNumber evidence="4">2.3.3.14</ecNumber>
    </recommendedName>
</protein>
<evidence type="ECO:0000313" key="6">
    <source>
        <dbReference type="EMBL" id="CAE10462.1"/>
    </source>
</evidence>
<evidence type="ECO:0000313" key="7">
    <source>
        <dbReference type="Proteomes" id="UP000000422"/>
    </source>
</evidence>
<evidence type="ECO:0000256" key="3">
    <source>
        <dbReference type="RuleBase" id="RU003523"/>
    </source>
</evidence>
<feature type="domain" description="Pyruvate carboxyltransferase" evidence="5">
    <location>
        <begin position="2"/>
        <end position="253"/>
    </location>
</feature>
<reference evidence="6 7" key="1">
    <citation type="journal article" date="2003" name="Proc. Natl. Acad. Sci. U.S.A.">
        <title>Complete genome sequence and analysis of Wolinella succinogenes.</title>
        <authorList>
            <person name="Baar C."/>
            <person name="Eppinger M."/>
            <person name="Raddatz G."/>
            <person name="Simon JM."/>
            <person name="Lanz C."/>
            <person name="Klimmek O."/>
            <person name="Nandakumar R."/>
            <person name="Gross R."/>
            <person name="Rosinus A."/>
            <person name="Keller H."/>
            <person name="Jagtap P."/>
            <person name="Linke B."/>
            <person name="Meyer F."/>
            <person name="Lederer H."/>
            <person name="Schuster S.C."/>
        </authorList>
    </citation>
    <scope>NUCLEOTIDE SEQUENCE [LARGE SCALE GENOMIC DNA]</scope>
    <source>
        <strain evidence="7">ATCC 29543 / DSM 1740 / CCUG 13145 / JCM 31913 / LMG 7466 / NCTC 11488 / FDC 602W</strain>
    </source>
</reference>
<comment type="catalytic activity">
    <reaction evidence="4">
        <text>acetyl-CoA + 2-oxoglutarate + H2O = (2R)-homocitrate + CoA + H(+)</text>
        <dbReference type="Rhea" id="RHEA:12929"/>
        <dbReference type="ChEBI" id="CHEBI:15377"/>
        <dbReference type="ChEBI" id="CHEBI:15378"/>
        <dbReference type="ChEBI" id="CHEBI:16810"/>
        <dbReference type="ChEBI" id="CHEBI:57287"/>
        <dbReference type="ChEBI" id="CHEBI:57288"/>
        <dbReference type="ChEBI" id="CHEBI:58884"/>
        <dbReference type="EC" id="2.3.3.14"/>
    </reaction>
</comment>
<dbReference type="PANTHER" id="PTHR42880:SF1">
    <property type="entry name" value="ISOPROPYLMALATE_HOMOCITRATE_CITRAMALATE SYNTHASE FAMILY PROTEIN"/>
    <property type="match status" value="1"/>
</dbReference>
<dbReference type="NCBIfam" id="TIGR02660">
    <property type="entry name" value="nifV_homocitr"/>
    <property type="match status" value="1"/>
</dbReference>
<evidence type="ECO:0000256" key="2">
    <source>
        <dbReference type="ARBA" id="ARBA00022679"/>
    </source>
</evidence>
<dbReference type="GO" id="GO:0009399">
    <property type="term" value="P:nitrogen fixation"/>
    <property type="evidence" value="ECO:0007669"/>
    <property type="project" value="UniProtKB-UniRule"/>
</dbReference>
<keyword evidence="4" id="KW-0535">Nitrogen fixation</keyword>
<keyword evidence="7" id="KW-1185">Reference proteome</keyword>
<name>Q7M8U7_WOLSU</name>
<sequence length="376" mass="40917">MITINDTTLRDGEQAPTVAFTQEEKCEIAKLLYEAGADELEIGIPAMGEAEREDIRAILSLGLPLRLMSWNRATQSDLEASLACGMKAVDLSIPVSTKMVAAKFRGKYAKVLSNLEETLTIAKKEGLFVCVGMEDTSRANARFLKEVIALAMERGADRVRFCDTVGILTPLQTYRAIRSLRRHCTLPVEMHCHNDYGMAVANSIAGIEAGAQSVNTTVIGIGERAGNAGFEQVLLSLIGQFGQNRTLDSTILKALVQKVAKAAGVALAPTAPVVGSRLFWHESGIHADGNQKSEGLYEPFSPELVGASREYPIGKHSGSANLIYHLKQFVPLIEKGEASDLLPLVREIVTKNKKPLSAKELFCLYLSHKRHSQKEG</sequence>
<dbReference type="GO" id="GO:0004410">
    <property type="term" value="F:homocitrate synthase activity"/>
    <property type="evidence" value="ECO:0007669"/>
    <property type="project" value="UniProtKB-UniRule"/>
</dbReference>
<dbReference type="PROSITE" id="PS00816">
    <property type="entry name" value="AIPM_HOMOCIT_SYNTH_2"/>
    <property type="match status" value="1"/>
</dbReference>
<dbReference type="eggNOG" id="COG0119">
    <property type="taxonomic scope" value="Bacteria"/>
</dbReference>
<accession>Q7M8U7</accession>
<comment type="similarity">
    <text evidence="1 3">Belongs to the alpha-IPM synthase/homocitrate synthase family.</text>
</comment>
<dbReference type="SUPFAM" id="SSF51569">
    <property type="entry name" value="Aldolase"/>
    <property type="match status" value="1"/>
</dbReference>
<dbReference type="PANTHER" id="PTHR42880">
    <property type="entry name" value="HOMOCITRATE SYNTHASE"/>
    <property type="match status" value="1"/>
</dbReference>
<dbReference type="Pfam" id="PF00682">
    <property type="entry name" value="HMGL-like"/>
    <property type="match status" value="1"/>
</dbReference>
<dbReference type="RefSeq" id="WP_011139247.1">
    <property type="nucleotide sequence ID" value="NC_005090.1"/>
</dbReference>
<dbReference type="InterPro" id="IPR002034">
    <property type="entry name" value="AIPM/Hcit_synth_CS"/>
</dbReference>
<dbReference type="InterPro" id="IPR000891">
    <property type="entry name" value="PYR_CT"/>
</dbReference>
<evidence type="ECO:0000259" key="5">
    <source>
        <dbReference type="PROSITE" id="PS50991"/>
    </source>
</evidence>
<dbReference type="STRING" id="273121.WS1396"/>
<dbReference type="InterPro" id="IPR013477">
    <property type="entry name" value="NifV/FrbC"/>
</dbReference>
<dbReference type="HOGENOM" id="CLU_022158_4_2_7"/>
<dbReference type="Proteomes" id="UP000000422">
    <property type="component" value="Chromosome"/>
</dbReference>
<keyword evidence="2 3" id="KW-0808">Transferase</keyword>
<dbReference type="EC" id="2.3.3.14" evidence="4"/>
<dbReference type="Gene3D" id="3.20.20.70">
    <property type="entry name" value="Aldolase class I"/>
    <property type="match status" value="1"/>
</dbReference>
<proteinExistence type="inferred from homology"/>
<gene>
    <name evidence="6" type="primary">NIFV1</name>
    <name evidence="6" type="ordered locus">WS1396</name>
</gene>
<dbReference type="InterPro" id="IPR013785">
    <property type="entry name" value="Aldolase_TIM"/>
</dbReference>
<dbReference type="InterPro" id="IPR054691">
    <property type="entry name" value="LeuA/HCS_post-cat"/>
</dbReference>
<evidence type="ECO:0000256" key="1">
    <source>
        <dbReference type="ARBA" id="ARBA00006154"/>
    </source>
</evidence>
<evidence type="ECO:0000256" key="4">
    <source>
        <dbReference type="RuleBase" id="RU367143"/>
    </source>
</evidence>
<dbReference type="AlphaFoldDB" id="Q7M8U7"/>
<dbReference type="CDD" id="cd07939">
    <property type="entry name" value="DRE_TIM_NifV"/>
    <property type="match status" value="1"/>
</dbReference>
<dbReference type="PROSITE" id="PS50991">
    <property type="entry name" value="PYR_CT"/>
    <property type="match status" value="1"/>
</dbReference>
<dbReference type="KEGG" id="wsu:WS1396"/>